<organism evidence="1 2">
    <name type="scientific">Phaeodactylibacter xiamenensis</name>
    <dbReference type="NCBI Taxonomy" id="1524460"/>
    <lineage>
        <taxon>Bacteria</taxon>
        <taxon>Pseudomonadati</taxon>
        <taxon>Bacteroidota</taxon>
        <taxon>Saprospiria</taxon>
        <taxon>Saprospirales</taxon>
        <taxon>Haliscomenobacteraceae</taxon>
        <taxon>Phaeodactylibacter</taxon>
    </lineage>
</organism>
<proteinExistence type="predicted"/>
<gene>
    <name evidence="1" type="ORF">IX84_29290</name>
</gene>
<protein>
    <submittedName>
        <fullName evidence="1">Uncharacterized protein</fullName>
    </submittedName>
</protein>
<dbReference type="EMBL" id="JPOS01000092">
    <property type="protein sequence ID" value="KGE85176.1"/>
    <property type="molecule type" value="Genomic_DNA"/>
</dbReference>
<evidence type="ECO:0000313" key="2">
    <source>
        <dbReference type="Proteomes" id="UP000029736"/>
    </source>
</evidence>
<dbReference type="STRING" id="1524460.IX84_29290"/>
<comment type="caution">
    <text evidence="1">The sequence shown here is derived from an EMBL/GenBank/DDBJ whole genome shotgun (WGS) entry which is preliminary data.</text>
</comment>
<name>A0A098RZ74_9BACT</name>
<sequence>MPGDKRLFQDMQQLKEEMQEWKPDLVPVSSEELDAFSLNQVQRSVRKRFGKTAKGVFTTIYHEPILAYTYKEYSGPGQKAILYAETGEKSYSYIKDKNGVRIAAGQRQLGTLKEDGTLYSPNGSKPVAKLGQPANRLLPVRTADRELGSLVDPPETTDDALGQRAFQFVPNDLAEEEKDVFLALATLELVHRTLRS</sequence>
<accession>A0A098RZ74</accession>
<reference evidence="1 2" key="1">
    <citation type="journal article" date="2014" name="Int. J. Syst. Evol. Microbiol.">
        <title>Phaeodactylibacter xiamenensis gen. nov., sp. nov., a member of the family Saprospiraceae isolated from the marine alga Phaeodactylum tricornutum.</title>
        <authorList>
            <person name="Chen Z.Jr."/>
            <person name="Lei X."/>
            <person name="Lai Q."/>
            <person name="Li Y."/>
            <person name="Zhang B."/>
            <person name="Zhang J."/>
            <person name="Zhang H."/>
            <person name="Yang L."/>
            <person name="Zheng W."/>
            <person name="Tian Y."/>
            <person name="Yu Z."/>
            <person name="Xu H.Jr."/>
            <person name="Zheng T."/>
        </authorList>
    </citation>
    <scope>NUCLEOTIDE SEQUENCE [LARGE SCALE GENOMIC DNA]</scope>
    <source>
        <strain evidence="1 2">KD52</strain>
    </source>
</reference>
<dbReference type="AlphaFoldDB" id="A0A098RZ74"/>
<evidence type="ECO:0000313" key="1">
    <source>
        <dbReference type="EMBL" id="KGE85176.1"/>
    </source>
</evidence>
<dbReference type="Proteomes" id="UP000029736">
    <property type="component" value="Unassembled WGS sequence"/>
</dbReference>
<keyword evidence="2" id="KW-1185">Reference proteome</keyword>